<comment type="similarity">
    <text evidence="7">Belongs to the binding-protein-dependent transport system permease family.</text>
</comment>
<dbReference type="RefSeq" id="WP_220195537.1">
    <property type="nucleotide sequence ID" value="NZ_BNJF01000002.1"/>
</dbReference>
<evidence type="ECO:0000256" key="7">
    <source>
        <dbReference type="RuleBase" id="RU363032"/>
    </source>
</evidence>
<evidence type="ECO:0000256" key="6">
    <source>
        <dbReference type="ARBA" id="ARBA00023136"/>
    </source>
</evidence>
<feature type="transmembrane region" description="Helical" evidence="7">
    <location>
        <begin position="244"/>
        <end position="264"/>
    </location>
</feature>
<evidence type="ECO:0000256" key="1">
    <source>
        <dbReference type="ARBA" id="ARBA00004651"/>
    </source>
</evidence>
<comment type="caution">
    <text evidence="9">The sequence shown here is derived from an EMBL/GenBank/DDBJ whole genome shotgun (WGS) entry which is preliminary data.</text>
</comment>
<keyword evidence="6 7" id="KW-0472">Membrane</keyword>
<accession>A0A8J3I3E4</accession>
<feature type="transmembrane region" description="Helical" evidence="7">
    <location>
        <begin position="12"/>
        <end position="34"/>
    </location>
</feature>
<keyword evidence="2 7" id="KW-0813">Transport</keyword>
<dbReference type="SUPFAM" id="SSF161098">
    <property type="entry name" value="MetI-like"/>
    <property type="match status" value="1"/>
</dbReference>
<evidence type="ECO:0000259" key="8">
    <source>
        <dbReference type="PROSITE" id="PS50928"/>
    </source>
</evidence>
<keyword evidence="3" id="KW-1003">Cell membrane</keyword>
<protein>
    <submittedName>
        <fullName evidence="9">Sugar ABC transporter permease</fullName>
    </submittedName>
</protein>
<feature type="transmembrane region" description="Helical" evidence="7">
    <location>
        <begin position="72"/>
        <end position="93"/>
    </location>
</feature>
<dbReference type="Gene3D" id="1.10.3720.10">
    <property type="entry name" value="MetI-like"/>
    <property type="match status" value="1"/>
</dbReference>
<evidence type="ECO:0000256" key="2">
    <source>
        <dbReference type="ARBA" id="ARBA00022448"/>
    </source>
</evidence>
<comment type="subcellular location">
    <subcellularLocation>
        <location evidence="1 7">Cell membrane</location>
        <topology evidence="1 7">Multi-pass membrane protein</topology>
    </subcellularLocation>
</comment>
<reference evidence="9" key="1">
    <citation type="submission" date="2020-10" db="EMBL/GenBank/DDBJ databases">
        <title>Taxonomic study of unclassified bacteria belonging to the class Ktedonobacteria.</title>
        <authorList>
            <person name="Yabe S."/>
            <person name="Wang C.M."/>
            <person name="Zheng Y."/>
            <person name="Sakai Y."/>
            <person name="Cavaletti L."/>
            <person name="Monciardini P."/>
            <person name="Donadio S."/>
        </authorList>
    </citation>
    <scope>NUCLEOTIDE SEQUENCE</scope>
    <source>
        <strain evidence="9">SOSP1-1</strain>
    </source>
</reference>
<dbReference type="Proteomes" id="UP000612362">
    <property type="component" value="Unassembled WGS sequence"/>
</dbReference>
<feature type="transmembrane region" description="Helical" evidence="7">
    <location>
        <begin position="113"/>
        <end position="134"/>
    </location>
</feature>
<dbReference type="EMBL" id="BNJF01000002">
    <property type="protein sequence ID" value="GHO46140.1"/>
    <property type="molecule type" value="Genomic_DNA"/>
</dbReference>
<proteinExistence type="inferred from homology"/>
<dbReference type="PANTHER" id="PTHR43744">
    <property type="entry name" value="ABC TRANSPORTER PERMEASE PROTEIN MG189-RELATED-RELATED"/>
    <property type="match status" value="1"/>
</dbReference>
<sequence>MQKQTMPISHVLGRISVYVVMILLAALAILPLLYMVSLSLQSDAETFSGVPILLPAIPQFQNYLIIWQKAPFARFFLNSLIVAGTITLSHLFFDPLAGYVFAKFRFPLKNVLFLLILGTMMIPFFVRMIPLYILMAQLNWLDTYQAMITPFLMSAFGIFLMRQFIQPLPFELIDAARLDGCSEFGIYWRIILPQVRPALATLGLFTFIFQWDDFIWPLIVVNSTEMRTMPIGLTLFNQEYFTQWNYTATGAVVLFVPILILFLFTQKYFVKGISLSGMK</sequence>
<gene>
    <name evidence="9" type="ORF">KSX_43030</name>
</gene>
<keyword evidence="5 7" id="KW-1133">Transmembrane helix</keyword>
<organism evidence="9 10">
    <name type="scientific">Ktedonospora formicarum</name>
    <dbReference type="NCBI Taxonomy" id="2778364"/>
    <lineage>
        <taxon>Bacteria</taxon>
        <taxon>Bacillati</taxon>
        <taxon>Chloroflexota</taxon>
        <taxon>Ktedonobacteria</taxon>
        <taxon>Ktedonobacterales</taxon>
        <taxon>Ktedonobacteraceae</taxon>
        <taxon>Ktedonospora</taxon>
    </lineage>
</organism>
<evidence type="ECO:0000256" key="5">
    <source>
        <dbReference type="ARBA" id="ARBA00022989"/>
    </source>
</evidence>
<dbReference type="GO" id="GO:0055085">
    <property type="term" value="P:transmembrane transport"/>
    <property type="evidence" value="ECO:0007669"/>
    <property type="project" value="InterPro"/>
</dbReference>
<dbReference type="InterPro" id="IPR035906">
    <property type="entry name" value="MetI-like_sf"/>
</dbReference>
<dbReference type="AlphaFoldDB" id="A0A8J3I3E4"/>
<evidence type="ECO:0000256" key="3">
    <source>
        <dbReference type="ARBA" id="ARBA00022475"/>
    </source>
</evidence>
<keyword evidence="4 7" id="KW-0812">Transmembrane</keyword>
<dbReference type="InterPro" id="IPR000515">
    <property type="entry name" value="MetI-like"/>
</dbReference>
<dbReference type="PANTHER" id="PTHR43744:SF12">
    <property type="entry name" value="ABC TRANSPORTER PERMEASE PROTEIN MG189-RELATED"/>
    <property type="match status" value="1"/>
</dbReference>
<dbReference type="CDD" id="cd06261">
    <property type="entry name" value="TM_PBP2"/>
    <property type="match status" value="1"/>
</dbReference>
<feature type="domain" description="ABC transmembrane type-1" evidence="8">
    <location>
        <begin position="76"/>
        <end position="265"/>
    </location>
</feature>
<dbReference type="PROSITE" id="PS50928">
    <property type="entry name" value="ABC_TM1"/>
    <property type="match status" value="1"/>
</dbReference>
<name>A0A8J3I3E4_9CHLR</name>
<evidence type="ECO:0000313" key="9">
    <source>
        <dbReference type="EMBL" id="GHO46140.1"/>
    </source>
</evidence>
<evidence type="ECO:0000256" key="4">
    <source>
        <dbReference type="ARBA" id="ARBA00022692"/>
    </source>
</evidence>
<dbReference type="Pfam" id="PF00528">
    <property type="entry name" value="BPD_transp_1"/>
    <property type="match status" value="1"/>
</dbReference>
<keyword evidence="10" id="KW-1185">Reference proteome</keyword>
<evidence type="ECO:0000313" key="10">
    <source>
        <dbReference type="Proteomes" id="UP000612362"/>
    </source>
</evidence>
<dbReference type="GO" id="GO:0005886">
    <property type="term" value="C:plasma membrane"/>
    <property type="evidence" value="ECO:0007669"/>
    <property type="project" value="UniProtKB-SubCell"/>
</dbReference>
<feature type="transmembrane region" description="Helical" evidence="7">
    <location>
        <begin position="146"/>
        <end position="165"/>
    </location>
</feature>